<feature type="transmembrane region" description="Helical" evidence="1">
    <location>
        <begin position="50"/>
        <end position="71"/>
    </location>
</feature>
<proteinExistence type="predicted"/>
<dbReference type="EMBL" id="FR824188">
    <property type="protein sequence ID" value="CCA22089.1"/>
    <property type="molecule type" value="Genomic_DNA"/>
</dbReference>
<dbReference type="HOGENOM" id="CLU_2488065_0_0_1"/>
<reference evidence="2" key="2">
    <citation type="submission" date="2011-02" db="EMBL/GenBank/DDBJ databases">
        <authorList>
            <person name="MacLean D."/>
        </authorList>
    </citation>
    <scope>NUCLEOTIDE SEQUENCE</scope>
</reference>
<name>F0WLC6_9STRA</name>
<protein>
    <submittedName>
        <fullName evidence="2">AlNc14C143G7314 protein</fullName>
    </submittedName>
</protein>
<gene>
    <name evidence="2" type="primary">AlNc14C143G7314</name>
    <name evidence="2" type="ORF">ALNC14_082320</name>
</gene>
<keyword evidence="1" id="KW-0812">Transmembrane</keyword>
<dbReference type="AlphaFoldDB" id="F0WLC6"/>
<accession>F0WLC6</accession>
<organism evidence="2">
    <name type="scientific">Albugo laibachii Nc14</name>
    <dbReference type="NCBI Taxonomy" id="890382"/>
    <lineage>
        <taxon>Eukaryota</taxon>
        <taxon>Sar</taxon>
        <taxon>Stramenopiles</taxon>
        <taxon>Oomycota</taxon>
        <taxon>Peronosporomycetes</taxon>
        <taxon>Albuginales</taxon>
        <taxon>Albuginaceae</taxon>
        <taxon>Albugo</taxon>
    </lineage>
</organism>
<evidence type="ECO:0000313" key="2">
    <source>
        <dbReference type="EMBL" id="CCA22089.1"/>
    </source>
</evidence>
<keyword evidence="1" id="KW-1133">Transmembrane helix</keyword>
<reference evidence="2" key="1">
    <citation type="journal article" date="2011" name="PLoS Biol.">
        <title>Gene gain and loss during evolution of obligate parasitism in the white rust pathogen of Arabidopsis thaliana.</title>
        <authorList>
            <person name="Kemen E."/>
            <person name="Gardiner A."/>
            <person name="Schultz-Larsen T."/>
            <person name="Kemen A.C."/>
            <person name="Balmuth A.L."/>
            <person name="Robert-Seilaniantz A."/>
            <person name="Bailey K."/>
            <person name="Holub E."/>
            <person name="Studholme D.J."/>
            <person name="Maclean D."/>
            <person name="Jones J.D."/>
        </authorList>
    </citation>
    <scope>NUCLEOTIDE SEQUENCE</scope>
</reference>
<evidence type="ECO:0000256" key="1">
    <source>
        <dbReference type="SAM" id="Phobius"/>
    </source>
</evidence>
<sequence length="87" mass="9005">MAIVSKTPVMMAKIELQLNLFGLFCSTRMFSLGGGGVVSDDGSSTVGAVAFLWAGIVPTLATIVSADIDFLDDDSSGFLPKMLLGTS</sequence>
<feature type="transmembrane region" description="Helical" evidence="1">
    <location>
        <begin position="20"/>
        <end position="38"/>
    </location>
</feature>
<keyword evidence="1" id="KW-0472">Membrane</keyword>